<dbReference type="PANTHER" id="PTHR30086:SF20">
    <property type="entry name" value="ARGININE EXPORTER PROTEIN ARGO-RELATED"/>
    <property type="match status" value="1"/>
</dbReference>
<evidence type="ECO:0000313" key="7">
    <source>
        <dbReference type="EMBL" id="MBJ7536271.1"/>
    </source>
</evidence>
<reference evidence="7" key="1">
    <citation type="submission" date="2020-12" db="EMBL/GenBank/DDBJ databases">
        <title>Marinomonas arctica sp. nov., a psychrotolerant bacterium isolated from the Arctic.</title>
        <authorList>
            <person name="Zhang Y."/>
        </authorList>
    </citation>
    <scope>NUCLEOTIDE SEQUENCE</scope>
    <source>
        <strain evidence="7">C1424</strain>
    </source>
</reference>
<dbReference type="GO" id="GO:0015171">
    <property type="term" value="F:amino acid transmembrane transporter activity"/>
    <property type="evidence" value="ECO:0007669"/>
    <property type="project" value="TreeGrafter"/>
</dbReference>
<accession>A0A934JQA1</accession>
<feature type="transmembrane region" description="Helical" evidence="6">
    <location>
        <begin position="6"/>
        <end position="28"/>
    </location>
</feature>
<comment type="subcellular location">
    <subcellularLocation>
        <location evidence="1">Cell membrane</location>
        <topology evidence="1">Multi-pass membrane protein</topology>
    </subcellularLocation>
</comment>
<sequence>MTITSGIALFFALLLSAVIPGPSVLAVVSRSMSQGLKQGLLVVGGVLIADYIYILLALTGLSTVSLLLGDFASLIKYLGIAYLFWLAYVTWSADVSGSELNQPTHQTGRSSLMAGVFTTLANPKAVLFYMGFFPAFIDLTSITGYEIGAVFLISTVAVGGVLSAYACAATGAGMIFKGSKAKQLLNKVSGGVLATCGVVLVIKS</sequence>
<keyword evidence="4 6" id="KW-1133">Transmembrane helix</keyword>
<feature type="transmembrane region" description="Helical" evidence="6">
    <location>
        <begin position="112"/>
        <end position="137"/>
    </location>
</feature>
<dbReference type="Proteomes" id="UP000628710">
    <property type="component" value="Unassembled WGS sequence"/>
</dbReference>
<feature type="transmembrane region" description="Helical" evidence="6">
    <location>
        <begin position="40"/>
        <end position="68"/>
    </location>
</feature>
<evidence type="ECO:0000256" key="3">
    <source>
        <dbReference type="ARBA" id="ARBA00022692"/>
    </source>
</evidence>
<evidence type="ECO:0000313" key="8">
    <source>
        <dbReference type="Proteomes" id="UP000628710"/>
    </source>
</evidence>
<evidence type="ECO:0000256" key="6">
    <source>
        <dbReference type="SAM" id="Phobius"/>
    </source>
</evidence>
<evidence type="ECO:0000256" key="4">
    <source>
        <dbReference type="ARBA" id="ARBA00022989"/>
    </source>
</evidence>
<name>A0A934JQA1_9GAMM</name>
<protein>
    <submittedName>
        <fullName evidence="7">LysE family translocator</fullName>
    </submittedName>
</protein>
<dbReference type="GO" id="GO:0005886">
    <property type="term" value="C:plasma membrane"/>
    <property type="evidence" value="ECO:0007669"/>
    <property type="project" value="UniProtKB-SubCell"/>
</dbReference>
<dbReference type="AlphaFoldDB" id="A0A934JQA1"/>
<dbReference type="Pfam" id="PF01810">
    <property type="entry name" value="LysE"/>
    <property type="match status" value="1"/>
</dbReference>
<keyword evidence="2" id="KW-1003">Cell membrane</keyword>
<proteinExistence type="predicted"/>
<dbReference type="RefSeq" id="WP_199466343.1">
    <property type="nucleotide sequence ID" value="NZ_JAEMNX010000001.1"/>
</dbReference>
<evidence type="ECO:0000256" key="1">
    <source>
        <dbReference type="ARBA" id="ARBA00004651"/>
    </source>
</evidence>
<keyword evidence="8" id="KW-1185">Reference proteome</keyword>
<comment type="caution">
    <text evidence="7">The sequence shown here is derived from an EMBL/GenBank/DDBJ whole genome shotgun (WGS) entry which is preliminary data.</text>
</comment>
<evidence type="ECO:0000256" key="5">
    <source>
        <dbReference type="ARBA" id="ARBA00023136"/>
    </source>
</evidence>
<gene>
    <name evidence="7" type="ORF">I8J31_01110</name>
</gene>
<keyword evidence="5 6" id="KW-0472">Membrane</keyword>
<dbReference type="InterPro" id="IPR001123">
    <property type="entry name" value="LeuE-type"/>
</dbReference>
<feature type="transmembrane region" description="Helical" evidence="6">
    <location>
        <begin position="149"/>
        <end position="172"/>
    </location>
</feature>
<keyword evidence="3 6" id="KW-0812">Transmembrane</keyword>
<feature type="transmembrane region" description="Helical" evidence="6">
    <location>
        <begin position="74"/>
        <end position="91"/>
    </location>
</feature>
<evidence type="ECO:0000256" key="2">
    <source>
        <dbReference type="ARBA" id="ARBA00022475"/>
    </source>
</evidence>
<organism evidence="7 8">
    <name type="scientific">Marinomonas transparens</name>
    <dbReference type="NCBI Taxonomy" id="2795388"/>
    <lineage>
        <taxon>Bacteria</taxon>
        <taxon>Pseudomonadati</taxon>
        <taxon>Pseudomonadota</taxon>
        <taxon>Gammaproteobacteria</taxon>
        <taxon>Oceanospirillales</taxon>
        <taxon>Oceanospirillaceae</taxon>
        <taxon>Marinomonas</taxon>
    </lineage>
</organism>
<dbReference type="EMBL" id="JAEMNX010000001">
    <property type="protein sequence ID" value="MBJ7536271.1"/>
    <property type="molecule type" value="Genomic_DNA"/>
</dbReference>
<dbReference type="PANTHER" id="PTHR30086">
    <property type="entry name" value="ARGININE EXPORTER PROTEIN ARGO"/>
    <property type="match status" value="1"/>
</dbReference>